<reference evidence="1 2" key="1">
    <citation type="submission" date="2023-03" db="EMBL/GenBank/DDBJ databases">
        <title>WGS of Gossypium arboreum.</title>
        <authorList>
            <person name="Yu D."/>
        </authorList>
    </citation>
    <scope>NUCLEOTIDE SEQUENCE [LARGE SCALE GENOMIC DNA]</scope>
    <source>
        <tissue evidence="1">Leaf</tissue>
    </source>
</reference>
<evidence type="ECO:0000313" key="2">
    <source>
        <dbReference type="Proteomes" id="UP001358586"/>
    </source>
</evidence>
<gene>
    <name evidence="1" type="ORF">PVK06_024073</name>
</gene>
<name>A0ABR0PCU4_GOSAR</name>
<accession>A0ABR0PCU4</accession>
<proteinExistence type="predicted"/>
<sequence>MVLEDSAFPLGGPSLTVHFSLVTNNHFYLSREKYDRLRVKPTKKAWPYGATNELNRSLVRRKRVPSNLLCADHSIPPQCLCPSKPDCRGVISVEKLLRIVVNPSIATAGSSSFLKSSHTPPNIDVKALMESVQEAVAIVDVMARENNSNQREWELMNWALQQAYKEVEARWSDFDRIIFSGEQLLAQLRQSYEALVL</sequence>
<keyword evidence="2" id="KW-1185">Reference proteome</keyword>
<organism evidence="1 2">
    <name type="scientific">Gossypium arboreum</name>
    <name type="common">Tree cotton</name>
    <name type="synonym">Gossypium nanking</name>
    <dbReference type="NCBI Taxonomy" id="29729"/>
    <lineage>
        <taxon>Eukaryota</taxon>
        <taxon>Viridiplantae</taxon>
        <taxon>Streptophyta</taxon>
        <taxon>Embryophyta</taxon>
        <taxon>Tracheophyta</taxon>
        <taxon>Spermatophyta</taxon>
        <taxon>Magnoliopsida</taxon>
        <taxon>eudicotyledons</taxon>
        <taxon>Gunneridae</taxon>
        <taxon>Pentapetalae</taxon>
        <taxon>rosids</taxon>
        <taxon>malvids</taxon>
        <taxon>Malvales</taxon>
        <taxon>Malvaceae</taxon>
        <taxon>Malvoideae</taxon>
        <taxon>Gossypium</taxon>
    </lineage>
</organism>
<dbReference type="EMBL" id="JARKNE010000007">
    <property type="protein sequence ID" value="KAK5819112.1"/>
    <property type="molecule type" value="Genomic_DNA"/>
</dbReference>
<protein>
    <submittedName>
        <fullName evidence="1">Uncharacterized protein</fullName>
    </submittedName>
</protein>
<comment type="caution">
    <text evidence="1">The sequence shown here is derived from an EMBL/GenBank/DDBJ whole genome shotgun (WGS) entry which is preliminary data.</text>
</comment>
<dbReference type="Proteomes" id="UP001358586">
    <property type="component" value="Chromosome 7"/>
</dbReference>
<evidence type="ECO:0000313" key="1">
    <source>
        <dbReference type="EMBL" id="KAK5819112.1"/>
    </source>
</evidence>